<evidence type="ECO:0000313" key="3">
    <source>
        <dbReference type="Proteomes" id="UP000663865"/>
    </source>
</evidence>
<dbReference type="PANTHER" id="PTHR46601">
    <property type="entry name" value="ULP_PROTEASE DOMAIN-CONTAINING PROTEIN"/>
    <property type="match status" value="1"/>
</dbReference>
<gene>
    <name evidence="1" type="ORF">KIK155_LOCUS10411</name>
    <name evidence="2" type="ORF">TOA249_LOCUS29506</name>
</gene>
<evidence type="ECO:0000313" key="1">
    <source>
        <dbReference type="EMBL" id="CAF3426200.1"/>
    </source>
</evidence>
<dbReference type="AlphaFoldDB" id="A0A818C2D6"/>
<accession>A0A818C2D6</accession>
<evidence type="ECO:0000313" key="2">
    <source>
        <dbReference type="EMBL" id="CAF4884337.1"/>
    </source>
</evidence>
<name>A0A818C2D6_9BILA</name>
<sequence length="192" mass="22389">MGFQNLQSCAQSDFSENCSFFIQDAALGFHWTNNQATLHPFVFYFKTDRELRHGSYVLLLECKTHDSIAVHLFQRKLIIFLKEKYEVLKITYFTDGCAAQYKNCKNFINLCYQEEDFEMTAEWHFFATSHGKGPCDRVGGTVKREAARANLQRPYNDQIITTYQLYMFANENIHGISYEYLTANDCKSNPPH</sequence>
<dbReference type="EMBL" id="CAJOBS010004593">
    <property type="protein sequence ID" value="CAF4884337.1"/>
    <property type="molecule type" value="Genomic_DNA"/>
</dbReference>
<protein>
    <submittedName>
        <fullName evidence="1">Uncharacterized protein</fullName>
    </submittedName>
</protein>
<dbReference type="PANTHER" id="PTHR46601:SF1">
    <property type="entry name" value="ADF-H DOMAIN-CONTAINING PROTEIN"/>
    <property type="match status" value="1"/>
</dbReference>
<reference evidence="1" key="1">
    <citation type="submission" date="2021-02" db="EMBL/GenBank/DDBJ databases">
        <authorList>
            <person name="Nowell W R."/>
        </authorList>
    </citation>
    <scope>NUCLEOTIDE SEQUENCE</scope>
</reference>
<proteinExistence type="predicted"/>
<comment type="caution">
    <text evidence="1">The sequence shown here is derived from an EMBL/GenBank/DDBJ whole genome shotgun (WGS) entry which is preliminary data.</text>
</comment>
<dbReference type="Proteomes" id="UP000663838">
    <property type="component" value="Unassembled WGS sequence"/>
</dbReference>
<organism evidence="1 3">
    <name type="scientific">Rotaria socialis</name>
    <dbReference type="NCBI Taxonomy" id="392032"/>
    <lineage>
        <taxon>Eukaryota</taxon>
        <taxon>Metazoa</taxon>
        <taxon>Spiralia</taxon>
        <taxon>Gnathifera</taxon>
        <taxon>Rotifera</taxon>
        <taxon>Eurotatoria</taxon>
        <taxon>Bdelloidea</taxon>
        <taxon>Philodinida</taxon>
        <taxon>Philodinidae</taxon>
        <taxon>Rotaria</taxon>
    </lineage>
</organism>
<dbReference type="EMBL" id="CAJNYV010001532">
    <property type="protein sequence ID" value="CAF3426200.1"/>
    <property type="molecule type" value="Genomic_DNA"/>
</dbReference>
<dbReference type="Proteomes" id="UP000663865">
    <property type="component" value="Unassembled WGS sequence"/>
</dbReference>